<dbReference type="AlphaFoldDB" id="A0A0D9NHJ9"/>
<dbReference type="Proteomes" id="UP000054544">
    <property type="component" value="Unassembled WGS sequence"/>
</dbReference>
<name>A0A0D9NHJ9_METAN</name>
<gene>
    <name evidence="1" type="ORF">H634G_11381</name>
</gene>
<reference evidence="2" key="1">
    <citation type="journal article" date="2014" name="BMC Genomics">
        <title>The genome sequence of the biocontrol fungus Metarhizium anisopliae and comparative genomics of Metarhizium species.</title>
        <authorList>
            <person name="Pattemore J.A."/>
            <person name="Hane J.K."/>
            <person name="Williams A.H."/>
            <person name="Wilson B.A."/>
            <person name="Stodart B.J."/>
            <person name="Ash G.J."/>
        </authorList>
    </citation>
    <scope>NUCLEOTIDE SEQUENCE [LARGE SCALE GENOMIC DNA]</scope>
    <source>
        <strain evidence="2">BRIP 53293</strain>
    </source>
</reference>
<dbReference type="EMBL" id="KE384864">
    <property type="protein sequence ID" value="KJK73406.1"/>
    <property type="molecule type" value="Genomic_DNA"/>
</dbReference>
<organism evidence="1 2">
    <name type="scientific">Metarhizium anisopliae BRIP 53293</name>
    <dbReference type="NCBI Taxonomy" id="1291518"/>
    <lineage>
        <taxon>Eukaryota</taxon>
        <taxon>Fungi</taxon>
        <taxon>Dikarya</taxon>
        <taxon>Ascomycota</taxon>
        <taxon>Pezizomycotina</taxon>
        <taxon>Sordariomycetes</taxon>
        <taxon>Hypocreomycetidae</taxon>
        <taxon>Hypocreales</taxon>
        <taxon>Clavicipitaceae</taxon>
        <taxon>Metarhizium</taxon>
    </lineage>
</organism>
<accession>A0A0D9NHJ9</accession>
<sequence>MTSIAGNIRMDIRNPETKIKPDVQSSAFPPSLTEALSYNYRYPEAFDNSSFAFLPSELGETDRGEAVIMGALLCQWGQSLNVERIFCSWEEAKELIATYGGRLFVSGYGC</sequence>
<proteinExistence type="predicted"/>
<evidence type="ECO:0000313" key="1">
    <source>
        <dbReference type="EMBL" id="KJK73406.1"/>
    </source>
</evidence>
<keyword evidence="2" id="KW-1185">Reference proteome</keyword>
<protein>
    <submittedName>
        <fullName evidence="1">Uncharacterized protein</fullName>
    </submittedName>
</protein>
<evidence type="ECO:0000313" key="2">
    <source>
        <dbReference type="Proteomes" id="UP000054544"/>
    </source>
</evidence>